<dbReference type="EMBL" id="CANTFK010000164">
    <property type="protein sequence ID" value="CAI5707725.1"/>
    <property type="molecule type" value="Genomic_DNA"/>
</dbReference>
<feature type="compositionally biased region" description="Basic and acidic residues" evidence="1">
    <location>
        <begin position="11"/>
        <end position="51"/>
    </location>
</feature>
<evidence type="ECO:0000313" key="3">
    <source>
        <dbReference type="Proteomes" id="UP001159659"/>
    </source>
</evidence>
<name>A0AAV0ST43_9STRA</name>
<evidence type="ECO:0000256" key="1">
    <source>
        <dbReference type="SAM" id="MobiDB-lite"/>
    </source>
</evidence>
<protein>
    <submittedName>
        <fullName evidence="2">Uncharacterized protein</fullName>
    </submittedName>
</protein>
<comment type="caution">
    <text evidence="2">The sequence shown here is derived from an EMBL/GenBank/DDBJ whole genome shotgun (WGS) entry which is preliminary data.</text>
</comment>
<accession>A0AAV0ST43</accession>
<feature type="region of interest" description="Disordered" evidence="1">
    <location>
        <begin position="1"/>
        <end position="63"/>
    </location>
</feature>
<feature type="region of interest" description="Disordered" evidence="1">
    <location>
        <begin position="249"/>
        <end position="276"/>
    </location>
</feature>
<proteinExistence type="predicted"/>
<organism evidence="2 3">
    <name type="scientific">Peronospora farinosa</name>
    <dbReference type="NCBI Taxonomy" id="134698"/>
    <lineage>
        <taxon>Eukaryota</taxon>
        <taxon>Sar</taxon>
        <taxon>Stramenopiles</taxon>
        <taxon>Oomycota</taxon>
        <taxon>Peronosporomycetes</taxon>
        <taxon>Peronosporales</taxon>
        <taxon>Peronosporaceae</taxon>
        <taxon>Peronospora</taxon>
    </lineage>
</organism>
<feature type="region of interest" description="Disordered" evidence="1">
    <location>
        <begin position="198"/>
        <end position="237"/>
    </location>
</feature>
<evidence type="ECO:0000313" key="2">
    <source>
        <dbReference type="EMBL" id="CAI5707725.1"/>
    </source>
</evidence>
<feature type="compositionally biased region" description="Basic and acidic residues" evidence="1">
    <location>
        <begin position="265"/>
        <end position="276"/>
    </location>
</feature>
<gene>
    <name evidence="2" type="ORF">PFR002_LOCUS1607</name>
</gene>
<dbReference type="Proteomes" id="UP001159659">
    <property type="component" value="Unassembled WGS sequence"/>
</dbReference>
<reference evidence="2" key="1">
    <citation type="submission" date="2022-12" db="EMBL/GenBank/DDBJ databases">
        <authorList>
            <person name="Webb A."/>
        </authorList>
    </citation>
    <scope>NUCLEOTIDE SEQUENCE</scope>
    <source>
        <strain evidence="2">Pf2</strain>
    </source>
</reference>
<dbReference type="AlphaFoldDB" id="A0AAV0ST43"/>
<sequence length="463" mass="51496">MVRVPGSSEDAGFHRDSQDDTDVHVKKEHKTEEGPSADGENREVKVPEQTKNKIAQSKQTKFRMKAPGNTKSIVPEKSGLASWTDADATRAYHQRKLNAFLESDPVAKTLEIRQLGQLTGPVSTLHGCTPSRTRSQRWSPCFVKRTWSQVEHMHKRLSILVGTTPATEHPPLVTPTHMQSKDSQMTLQDITVGPHMYGASGHPEANQGPSQHLMPSGQREAAPWSPGSSSTGSVTRMPLGPTEAALLQARARSAEQEPSGLETATRGKNENHSDFQPMENHHEKKLEFALPQLVPSTGSLSPRKLEGPNARVHDSVLWHRGTGRPPVLPCEEKVGRDPAGLSVPPNVLGLRAKMKIKDGSPKVQKDHVDHYILTVDDPELADKLTMLRLADVEELEEVLTACQRTKARRGKMLFGSNKFRQKAPTLPERPRDMNRRSIMQYGRLWKTRALKIAAQTLRRTKEN</sequence>